<dbReference type="RefSeq" id="WP_120070444.1">
    <property type="nucleotide sequence ID" value="NZ_CP126113.1"/>
</dbReference>
<comment type="caution">
    <text evidence="2">The sequence shown here is derived from an EMBL/GenBank/DDBJ whole genome shotgun (WGS) entry which is preliminary data.</text>
</comment>
<reference evidence="2" key="1">
    <citation type="submission" date="2018-12" db="EMBL/GenBank/DDBJ databases">
        <authorList>
            <person name="Sun L."/>
            <person name="Chen Z."/>
        </authorList>
    </citation>
    <scope>NUCLEOTIDE SEQUENCE [LARGE SCALE GENOMIC DNA]</scope>
    <source>
        <strain evidence="2">DSM 16012</strain>
    </source>
</reference>
<evidence type="ECO:0000313" key="2">
    <source>
        <dbReference type="EMBL" id="RWR13616.1"/>
    </source>
</evidence>
<sequence length="73" mass="8582">MESKPTQDKIDRAKALKERNEKGKAFYNDKVKQAQRDQLVMPVDDVSDELVEKREEFEDDKHASYGPRDLKDE</sequence>
<feature type="region of interest" description="Disordered" evidence="1">
    <location>
        <begin position="50"/>
        <end position="73"/>
    </location>
</feature>
<dbReference type="Proteomes" id="UP000273811">
    <property type="component" value="Unassembled WGS sequence"/>
</dbReference>
<dbReference type="EMBL" id="QYTU02000005">
    <property type="protein sequence ID" value="RWR13616.1"/>
    <property type="molecule type" value="Genomic_DNA"/>
</dbReference>
<dbReference type="OrthoDB" id="2920911at2"/>
<organism evidence="2 3">
    <name type="scientific">Siminovitchia fortis</name>
    <dbReference type="NCBI Taxonomy" id="254758"/>
    <lineage>
        <taxon>Bacteria</taxon>
        <taxon>Bacillati</taxon>
        <taxon>Bacillota</taxon>
        <taxon>Bacilli</taxon>
        <taxon>Bacillales</taxon>
        <taxon>Bacillaceae</taxon>
        <taxon>Siminovitchia</taxon>
    </lineage>
</organism>
<evidence type="ECO:0000256" key="1">
    <source>
        <dbReference type="SAM" id="MobiDB-lite"/>
    </source>
</evidence>
<proteinExistence type="predicted"/>
<accession>A0A443IZN3</accession>
<gene>
    <name evidence="2" type="ORF">D4N35_004150</name>
</gene>
<name>A0A443IZN3_9BACI</name>
<keyword evidence="3" id="KW-1185">Reference proteome</keyword>
<feature type="region of interest" description="Disordered" evidence="1">
    <location>
        <begin position="1"/>
        <end position="24"/>
    </location>
</feature>
<evidence type="ECO:0000313" key="3">
    <source>
        <dbReference type="Proteomes" id="UP000273811"/>
    </source>
</evidence>
<protein>
    <submittedName>
        <fullName evidence="2">Uncharacterized protein</fullName>
    </submittedName>
</protein>
<dbReference type="AlphaFoldDB" id="A0A443IZN3"/>